<evidence type="ECO:0000313" key="3">
    <source>
        <dbReference type="Proteomes" id="UP000183047"/>
    </source>
</evidence>
<evidence type="ECO:0000256" key="1">
    <source>
        <dbReference type="SAM" id="SignalP"/>
    </source>
</evidence>
<gene>
    <name evidence="2" type="ORF">SAMN02910451_00587</name>
</gene>
<dbReference type="EMBL" id="FMUR01000004">
    <property type="protein sequence ID" value="SCX86473.1"/>
    <property type="molecule type" value="Genomic_DNA"/>
</dbReference>
<dbReference type="AlphaFoldDB" id="A0A1G5B8H7"/>
<feature type="chain" id="PRO_5039537446" description="Lipoprotein" evidence="1">
    <location>
        <begin position="21"/>
        <end position="193"/>
    </location>
</feature>
<organism evidence="2 3">
    <name type="scientific">Butyrivibrio hungatei</name>
    <dbReference type="NCBI Taxonomy" id="185008"/>
    <lineage>
        <taxon>Bacteria</taxon>
        <taxon>Bacillati</taxon>
        <taxon>Bacillota</taxon>
        <taxon>Clostridia</taxon>
        <taxon>Lachnospirales</taxon>
        <taxon>Lachnospiraceae</taxon>
        <taxon>Butyrivibrio</taxon>
    </lineage>
</organism>
<evidence type="ECO:0000313" key="2">
    <source>
        <dbReference type="EMBL" id="SCX86473.1"/>
    </source>
</evidence>
<dbReference type="RefSeq" id="WP_026666881.1">
    <property type="nucleotide sequence ID" value="NZ_FMUR01000004.1"/>
</dbReference>
<sequence>MKKKFLTLCAIVSISAMSIACGDTATEGETAVAELSGVETDIDFDDEADAAEAEVSEEADDAASTDGSGEEGKYSVFTDASDAEVEAYAQKVVDAVLAKDWDSVGDMISYPIGSKEDNNLCNNKEEFVEYAKNTGFDDSYFKSLSAWKVSDLWGNWQGGCIDDGNIWFSGVNDEGFKILTLFDLRMGDATITD</sequence>
<protein>
    <recommendedName>
        <fullName evidence="4">Lipoprotein</fullName>
    </recommendedName>
</protein>
<dbReference type="OrthoDB" id="2004386at2"/>
<keyword evidence="3" id="KW-1185">Reference proteome</keyword>
<reference evidence="3" key="1">
    <citation type="submission" date="2016-10" db="EMBL/GenBank/DDBJ databases">
        <authorList>
            <person name="Varghese N."/>
            <person name="Submissions S."/>
        </authorList>
    </citation>
    <scope>NUCLEOTIDE SEQUENCE [LARGE SCALE GENOMIC DNA]</scope>
    <source>
        <strain evidence="3">XBD2006</strain>
    </source>
</reference>
<dbReference type="PROSITE" id="PS51257">
    <property type="entry name" value="PROKAR_LIPOPROTEIN"/>
    <property type="match status" value="1"/>
</dbReference>
<keyword evidence="1" id="KW-0732">Signal</keyword>
<name>A0A1G5B8H7_9FIRM</name>
<dbReference type="Proteomes" id="UP000183047">
    <property type="component" value="Unassembled WGS sequence"/>
</dbReference>
<evidence type="ECO:0008006" key="4">
    <source>
        <dbReference type="Google" id="ProtNLM"/>
    </source>
</evidence>
<accession>A0A1G5B8H7</accession>
<feature type="signal peptide" evidence="1">
    <location>
        <begin position="1"/>
        <end position="20"/>
    </location>
</feature>
<proteinExistence type="predicted"/>